<dbReference type="Proteomes" id="UP000010471">
    <property type="component" value="Chromosome"/>
</dbReference>
<dbReference type="InterPro" id="IPR011067">
    <property type="entry name" value="Plasmid_toxin/cell-grow_inhib"/>
</dbReference>
<dbReference type="EC" id="3.1.-.-" evidence="3"/>
<keyword evidence="3" id="KW-0540">Nuclease</keyword>
<keyword evidence="5" id="KW-1185">Reference proteome</keyword>
<evidence type="ECO:0000256" key="2">
    <source>
        <dbReference type="ARBA" id="ARBA00022649"/>
    </source>
</evidence>
<dbReference type="STRING" id="1173027.Mic7113_0622"/>
<comment type="function">
    <text evidence="3">Toxic component of a type II toxin-antitoxin (TA) system.</text>
</comment>
<dbReference type="eggNOG" id="COG2337">
    <property type="taxonomic scope" value="Bacteria"/>
</dbReference>
<dbReference type="Pfam" id="PF02452">
    <property type="entry name" value="PemK_toxin"/>
    <property type="match status" value="1"/>
</dbReference>
<dbReference type="PANTHER" id="PTHR33988">
    <property type="entry name" value="ENDORIBONUCLEASE MAZF-RELATED"/>
    <property type="match status" value="1"/>
</dbReference>
<dbReference type="SUPFAM" id="SSF50118">
    <property type="entry name" value="Cell growth inhibitor/plasmid maintenance toxic component"/>
    <property type="match status" value="1"/>
</dbReference>
<dbReference type="PATRIC" id="fig|1173027.3.peg.686"/>
<dbReference type="GO" id="GO:0003677">
    <property type="term" value="F:DNA binding"/>
    <property type="evidence" value="ECO:0007669"/>
    <property type="project" value="InterPro"/>
</dbReference>
<reference evidence="4 5" key="1">
    <citation type="submission" date="2012-06" db="EMBL/GenBank/DDBJ databases">
        <title>Finished chromosome of genome of Microcoleus sp. PCC 7113.</title>
        <authorList>
            <consortium name="US DOE Joint Genome Institute"/>
            <person name="Gugger M."/>
            <person name="Coursin T."/>
            <person name="Rippka R."/>
            <person name="Tandeau De Marsac N."/>
            <person name="Huntemann M."/>
            <person name="Wei C.-L."/>
            <person name="Han J."/>
            <person name="Detter J.C."/>
            <person name="Han C."/>
            <person name="Tapia R."/>
            <person name="Chen A."/>
            <person name="Kyrpides N."/>
            <person name="Mavromatis K."/>
            <person name="Markowitz V."/>
            <person name="Szeto E."/>
            <person name="Ivanova N."/>
            <person name="Pagani I."/>
            <person name="Pati A."/>
            <person name="Goodwin L."/>
            <person name="Nordberg H.P."/>
            <person name="Cantor M.N."/>
            <person name="Hua S.X."/>
            <person name="Woyke T."/>
            <person name="Kerfeld C.A."/>
        </authorList>
    </citation>
    <scope>NUCLEOTIDE SEQUENCE [LARGE SCALE GENOMIC DNA]</scope>
    <source>
        <strain evidence="4 5">PCC 7113</strain>
    </source>
</reference>
<dbReference type="GO" id="GO:0016075">
    <property type="term" value="P:rRNA catabolic process"/>
    <property type="evidence" value="ECO:0007669"/>
    <property type="project" value="TreeGrafter"/>
</dbReference>
<proteinExistence type="inferred from homology"/>
<dbReference type="EMBL" id="CP003630">
    <property type="protein sequence ID" value="AFZ16536.1"/>
    <property type="molecule type" value="Genomic_DNA"/>
</dbReference>
<organism evidence="4 5">
    <name type="scientific">Allocoleopsis franciscana PCC 7113</name>
    <dbReference type="NCBI Taxonomy" id="1173027"/>
    <lineage>
        <taxon>Bacteria</taxon>
        <taxon>Bacillati</taxon>
        <taxon>Cyanobacteriota</taxon>
        <taxon>Cyanophyceae</taxon>
        <taxon>Coleofasciculales</taxon>
        <taxon>Coleofasciculaceae</taxon>
        <taxon>Allocoleopsis</taxon>
        <taxon>Allocoleopsis franciscana</taxon>
    </lineage>
</organism>
<dbReference type="PANTHER" id="PTHR33988:SF2">
    <property type="entry name" value="ENDORIBONUCLEASE MAZF"/>
    <property type="match status" value="1"/>
</dbReference>
<keyword evidence="3" id="KW-0378">Hydrolase</keyword>
<evidence type="ECO:0000256" key="3">
    <source>
        <dbReference type="PIRNR" id="PIRNR033490"/>
    </source>
</evidence>
<dbReference type="GO" id="GO:0016787">
    <property type="term" value="F:hydrolase activity"/>
    <property type="evidence" value="ECO:0007669"/>
    <property type="project" value="UniProtKB-KW"/>
</dbReference>
<dbReference type="GO" id="GO:0004521">
    <property type="term" value="F:RNA endonuclease activity"/>
    <property type="evidence" value="ECO:0007669"/>
    <property type="project" value="TreeGrafter"/>
</dbReference>
<evidence type="ECO:0000313" key="5">
    <source>
        <dbReference type="Proteomes" id="UP000010471"/>
    </source>
</evidence>
<comment type="similarity">
    <text evidence="1 3">Belongs to the PemK/MazF family.</text>
</comment>
<name>K9W9N9_9CYAN</name>
<dbReference type="Gene3D" id="2.30.30.110">
    <property type="match status" value="1"/>
</dbReference>
<gene>
    <name evidence="4" type="ORF">Mic7113_0622</name>
</gene>
<dbReference type="AlphaFoldDB" id="K9W9N9"/>
<evidence type="ECO:0000256" key="1">
    <source>
        <dbReference type="ARBA" id="ARBA00007521"/>
    </source>
</evidence>
<accession>K9W9N9</accession>
<dbReference type="PIRSF" id="PIRSF033490">
    <property type="entry name" value="MazF"/>
    <property type="match status" value="1"/>
</dbReference>
<keyword evidence="2" id="KW-1277">Toxin-antitoxin system</keyword>
<sequence>MVATPPTSSPIARGDVVLCDLNPVVGTEQAGIRPVVILQIDRANAVSPHTIIAPFTTKIRRKLLPSHVFVPAGVGGLSQDSVVLCEQIRVIDKSRIIRVLGHLEDSYLQELAQSLCAILGISL</sequence>
<dbReference type="RefSeq" id="WP_015180699.1">
    <property type="nucleotide sequence ID" value="NC_019738.1"/>
</dbReference>
<evidence type="ECO:0000313" key="4">
    <source>
        <dbReference type="EMBL" id="AFZ16536.1"/>
    </source>
</evidence>
<dbReference type="HOGENOM" id="CLU_121823_1_0_3"/>
<keyword evidence="3" id="KW-0255">Endonuclease</keyword>
<dbReference type="KEGG" id="mic:Mic7113_0622"/>
<dbReference type="InterPro" id="IPR003477">
    <property type="entry name" value="PemK-like"/>
</dbReference>
<dbReference type="GO" id="GO:0006402">
    <property type="term" value="P:mRNA catabolic process"/>
    <property type="evidence" value="ECO:0007669"/>
    <property type="project" value="TreeGrafter"/>
</dbReference>
<protein>
    <recommendedName>
        <fullName evidence="3">mRNA interferase</fullName>
        <ecNumber evidence="3">3.1.-.-</ecNumber>
    </recommendedName>
</protein>